<protein>
    <recommendedName>
        <fullName evidence="2">TNase-like domain-containing protein</fullName>
    </recommendedName>
</protein>
<evidence type="ECO:0000313" key="3">
    <source>
        <dbReference type="EMBL" id="RIY38892.1"/>
    </source>
</evidence>
<comment type="caution">
    <text evidence="3">The sequence shown here is derived from an EMBL/GenBank/DDBJ whole genome shotgun (WGS) entry which is preliminary data.</text>
</comment>
<keyword evidence="4" id="KW-1185">Reference proteome</keyword>
<dbReference type="Pfam" id="PF00565">
    <property type="entry name" value="SNase"/>
    <property type="match status" value="1"/>
</dbReference>
<dbReference type="Gene3D" id="2.40.50.90">
    <property type="match status" value="1"/>
</dbReference>
<proteinExistence type="predicted"/>
<dbReference type="RefSeq" id="WP_119533949.1">
    <property type="nucleotide sequence ID" value="NZ_NRJF01000002.1"/>
</dbReference>
<evidence type="ECO:0000313" key="4">
    <source>
        <dbReference type="Proteomes" id="UP000265964"/>
    </source>
</evidence>
<feature type="region of interest" description="Disordered" evidence="1">
    <location>
        <begin position="45"/>
        <end position="80"/>
    </location>
</feature>
<organism evidence="3 4">
    <name type="scientific">Psittacicella gerlachiana</name>
    <dbReference type="NCBI Taxonomy" id="2028574"/>
    <lineage>
        <taxon>Bacteria</taxon>
        <taxon>Pseudomonadati</taxon>
        <taxon>Pseudomonadota</taxon>
        <taxon>Gammaproteobacteria</taxon>
        <taxon>Pasteurellales</taxon>
        <taxon>Psittacicellaceae</taxon>
        <taxon>Psittacicella</taxon>
    </lineage>
</organism>
<dbReference type="EMBL" id="NRJF01000002">
    <property type="protein sequence ID" value="RIY38892.1"/>
    <property type="molecule type" value="Genomic_DNA"/>
</dbReference>
<dbReference type="AlphaFoldDB" id="A0A3A1YL60"/>
<gene>
    <name evidence="3" type="ORF">CKF59_00085</name>
</gene>
<dbReference type="SMART" id="SM00318">
    <property type="entry name" value="SNc"/>
    <property type="match status" value="1"/>
</dbReference>
<evidence type="ECO:0000256" key="1">
    <source>
        <dbReference type="SAM" id="MobiDB-lite"/>
    </source>
</evidence>
<dbReference type="InterPro" id="IPR016071">
    <property type="entry name" value="Staphylococal_nuclease_OB-fold"/>
</dbReference>
<dbReference type="InterPro" id="IPR035437">
    <property type="entry name" value="SNase_OB-fold_sf"/>
</dbReference>
<dbReference type="OrthoDB" id="5676129at2"/>
<dbReference type="Proteomes" id="UP000265964">
    <property type="component" value="Unassembled WGS sequence"/>
</dbReference>
<name>A0A3A1YL60_9GAMM</name>
<accession>A0A3A1YL60</accession>
<feature type="domain" description="TNase-like" evidence="2">
    <location>
        <begin position="168"/>
        <end position="292"/>
    </location>
</feature>
<dbReference type="SUPFAM" id="SSF50199">
    <property type="entry name" value="Staphylococcal nuclease"/>
    <property type="match status" value="1"/>
</dbReference>
<sequence>MTFLSVKKLVYLASIGFILSFIPQVSAALITNSIDYSAFSDRGGPDKGHGFDGGNGTPSSNPMAGRVGGSNPAARGAERKSRTSIYARNAAFNRGTGFNNFALYNNSSVFSLTSVVLGFTHATSNPSSYRVARNVSLTTANNSNLEDLSLIHDVAAQDNFNSFVAQNQLPSCLVVEVFSGDTISCYFPHLDQTRIVKLYGVDAVNGGYAYNAYNTLSGALLNKRIVVQTLTSYSEPSIVAIAYWQGLNVNYRLVQIGAAKVNAEFAGANGIYNAFLTAQHEAQVAGVGLWRN</sequence>
<reference evidence="3 4" key="1">
    <citation type="submission" date="2017-08" db="EMBL/GenBank/DDBJ databases">
        <title>Reclassification of Bisgaard taxon 37 and 44.</title>
        <authorList>
            <person name="Christensen H."/>
        </authorList>
    </citation>
    <scope>NUCLEOTIDE SEQUENCE [LARGE SCALE GENOMIC DNA]</scope>
    <source>
        <strain evidence="3 4">EEAB3T1</strain>
    </source>
</reference>
<evidence type="ECO:0000259" key="2">
    <source>
        <dbReference type="SMART" id="SM00318"/>
    </source>
</evidence>